<feature type="coiled-coil region" evidence="1">
    <location>
        <begin position="125"/>
        <end position="183"/>
    </location>
</feature>
<name>A0AAV8ZY97_9CUCU</name>
<sequence length="403" mass="45056">MSPHHAVQILQHELLNMKSSASTFASALADIAEIKKMLAPPGGLADSSLPPEVRLNQIEIRFTDVVEQLNSLDNVYNRQVTTLQDRIGDLENEFNHMVQKVKLGLPAGDASSMEGQGMSEMHSKLMELQEAMTNMTGTAQKLMDERDERQHALDVMLEQVELLKTVKADREDLEDALADKADACQINKKVSLEQFDAACGDMSKAIEEALTKLTQQENLWSQALDDIQKDVGNKLDRMELTPLRDFINKKLKNLQEKFKALSALKKDAEAAGTRSRFLKNVNCISCDKEVIMRKEVDSSLYPKPYALPPTRSMGPYLAYELDQLRKQQKCVPASKNLNAFENAMQSARSAKSPDHICNRYCGGSHTVTTPQQRVTRIGHFLEQWGPEIGPANDMNIRGTDGQV</sequence>
<dbReference type="EMBL" id="JANEYF010000128">
    <property type="protein sequence ID" value="KAJ8972014.1"/>
    <property type="molecule type" value="Genomic_DNA"/>
</dbReference>
<organism evidence="3 4">
    <name type="scientific">Rhamnusium bicolor</name>
    <dbReference type="NCBI Taxonomy" id="1586634"/>
    <lineage>
        <taxon>Eukaryota</taxon>
        <taxon>Metazoa</taxon>
        <taxon>Ecdysozoa</taxon>
        <taxon>Arthropoda</taxon>
        <taxon>Hexapoda</taxon>
        <taxon>Insecta</taxon>
        <taxon>Pterygota</taxon>
        <taxon>Neoptera</taxon>
        <taxon>Endopterygota</taxon>
        <taxon>Coleoptera</taxon>
        <taxon>Polyphaga</taxon>
        <taxon>Cucujiformia</taxon>
        <taxon>Chrysomeloidea</taxon>
        <taxon>Cerambycidae</taxon>
        <taxon>Lepturinae</taxon>
        <taxon>Rhagiini</taxon>
        <taxon>Rhamnusium</taxon>
    </lineage>
</organism>
<proteinExistence type="predicted"/>
<keyword evidence="1" id="KW-0175">Coiled coil</keyword>
<evidence type="ECO:0000259" key="2">
    <source>
        <dbReference type="Pfam" id="PF16043"/>
    </source>
</evidence>
<accession>A0AAV8ZY97</accession>
<evidence type="ECO:0000313" key="4">
    <source>
        <dbReference type="Proteomes" id="UP001162156"/>
    </source>
</evidence>
<evidence type="ECO:0000256" key="1">
    <source>
        <dbReference type="SAM" id="Coils"/>
    </source>
</evidence>
<dbReference type="PANTHER" id="PTHR46766:SF1">
    <property type="entry name" value="GLUTAMINE-RICH PROTEIN 2"/>
    <property type="match status" value="1"/>
</dbReference>
<dbReference type="AlphaFoldDB" id="A0AAV8ZY97"/>
<dbReference type="Proteomes" id="UP001162156">
    <property type="component" value="Unassembled WGS sequence"/>
</dbReference>
<gene>
    <name evidence="3" type="ORF">NQ314_000395</name>
</gene>
<feature type="coiled-coil region" evidence="1">
    <location>
        <begin position="244"/>
        <end position="271"/>
    </location>
</feature>
<comment type="caution">
    <text evidence="3">The sequence shown here is derived from an EMBL/GenBank/DDBJ whole genome shotgun (WGS) entry which is preliminary data.</text>
</comment>
<feature type="domain" description="DUF4795" evidence="2">
    <location>
        <begin position="114"/>
        <end position="316"/>
    </location>
</feature>
<dbReference type="Pfam" id="PF16043">
    <property type="entry name" value="DUF4795"/>
    <property type="match status" value="1"/>
</dbReference>
<keyword evidence="4" id="KW-1185">Reference proteome</keyword>
<dbReference type="PANTHER" id="PTHR46766">
    <property type="entry name" value="GLUTAMINE-RICH PROTEIN 2"/>
    <property type="match status" value="1"/>
</dbReference>
<dbReference type="InterPro" id="IPR032013">
    <property type="entry name" value="DUF4795"/>
</dbReference>
<reference evidence="3" key="1">
    <citation type="journal article" date="2023" name="Insect Mol. Biol.">
        <title>Genome sequencing provides insights into the evolution of gene families encoding plant cell wall-degrading enzymes in longhorned beetles.</title>
        <authorList>
            <person name="Shin N.R."/>
            <person name="Okamura Y."/>
            <person name="Kirsch R."/>
            <person name="Pauchet Y."/>
        </authorList>
    </citation>
    <scope>NUCLEOTIDE SEQUENCE</scope>
    <source>
        <strain evidence="3">RBIC_L_NR</strain>
    </source>
</reference>
<protein>
    <recommendedName>
        <fullName evidence="2">DUF4795 domain-containing protein</fullName>
    </recommendedName>
</protein>
<evidence type="ECO:0000313" key="3">
    <source>
        <dbReference type="EMBL" id="KAJ8972014.1"/>
    </source>
</evidence>